<name>A0A0U2VJA9_9BACL</name>
<feature type="compositionally biased region" description="Pro residues" evidence="1">
    <location>
        <begin position="537"/>
        <end position="551"/>
    </location>
</feature>
<reference evidence="4 5" key="2">
    <citation type="journal article" date="2016" name="Genome Announc.">
        <title>Complete Genome Sequences of Two Interactive Moderate Thermophiles, Paenibacillus napthalenovorans 32O-Y and Paenibacillus sp. 32O-W.</title>
        <authorList>
            <person name="Butler R.R.III."/>
            <person name="Wang J."/>
            <person name="Stark B.C."/>
            <person name="Pombert J.F."/>
        </authorList>
    </citation>
    <scope>NUCLEOTIDE SEQUENCE [LARGE SCALE GENOMIC DNA]</scope>
    <source>
        <strain evidence="4 5">32O-Y</strain>
    </source>
</reference>
<dbReference type="Pfam" id="PF02517">
    <property type="entry name" value="Rce1-like"/>
    <property type="match status" value="1"/>
</dbReference>
<dbReference type="AlphaFoldDB" id="A0A0U2VJA9"/>
<feature type="domain" description="CAAX prenyl protease 2/Lysostaphin resistance protein A-like" evidence="3">
    <location>
        <begin position="403"/>
        <end position="492"/>
    </location>
</feature>
<feature type="region of interest" description="Disordered" evidence="1">
    <location>
        <begin position="537"/>
        <end position="560"/>
    </location>
</feature>
<keyword evidence="2" id="KW-0812">Transmembrane</keyword>
<feature type="transmembrane region" description="Helical" evidence="2">
    <location>
        <begin position="406"/>
        <end position="428"/>
    </location>
</feature>
<evidence type="ECO:0000313" key="5">
    <source>
        <dbReference type="Proteomes" id="UP000061660"/>
    </source>
</evidence>
<dbReference type="GO" id="GO:0080120">
    <property type="term" value="P:CAAX-box protein maturation"/>
    <property type="evidence" value="ECO:0007669"/>
    <property type="project" value="UniProtKB-ARBA"/>
</dbReference>
<reference evidence="5" key="1">
    <citation type="submission" date="2015-12" db="EMBL/GenBank/DDBJ databases">
        <title>Complete genome sequences of two moderately thermophilic Paenibacillus species.</title>
        <authorList>
            <person name="Butler R.III."/>
            <person name="Wang J."/>
            <person name="Stark B.C."/>
            <person name="Pombert J.-F."/>
        </authorList>
    </citation>
    <scope>NUCLEOTIDE SEQUENCE [LARGE SCALE GENOMIC DNA]</scope>
    <source>
        <strain evidence="5">32O-Y</strain>
    </source>
</reference>
<keyword evidence="5" id="KW-1185">Reference proteome</keyword>
<sequence length="560" mass="62458">MPKRRFEPPLLLLAVLGLMLYLGVTFASAYLDKTRLPKDDAEDLPVVTKQQAANAAMSFVRNRFAIGPGAQAHTLYQSYPVRNGYLLKEQLYDQYKKKYEGRFPLEYFEVEINDIEKGATYYVAVNYKTLAIFGFSMSRTATARSESVSSPDAGLLKTANTAIREMGYDPAEFALTGESGRAGNGSLIFRSKTERIGEAPLELHLKVSGSRVTAFVPVFTVPDAFMAWQEAQDRRSALMTRISIGISLVMTLAALILVVRRRRDIRYARGALLTFFFVAIYIVNNFNMIPAFRTMHGSGPSWPVALFYLWFTNIVVGLMALSTYLALSAGRRLWLDRGWNPWPVWRDSVFGGEVWKAAVRGYFICLFILGLQQTMFFIGTEVFGVWTVSDPADSVYNMTYPGLFPLMAWVASISEEAVYRLLGIALMLKLTRSRFLAVLLPSVIWAMSHTQYPIYPVYTRLVEVTVIGLIFGYVFLKYGLLTALFTHASMNSILMGLSIMFVGEPEQVAIGAAYLAAPLAIGRVLSLLHAGFNRRPPSFPPPNPSPDPNPHPGSGRLTPL</sequence>
<dbReference type="KEGG" id="pnp:IJ22_30860"/>
<feature type="transmembrane region" description="Helical" evidence="2">
    <location>
        <begin position="271"/>
        <end position="292"/>
    </location>
</feature>
<evidence type="ECO:0000256" key="2">
    <source>
        <dbReference type="SAM" id="Phobius"/>
    </source>
</evidence>
<dbReference type="RefSeq" id="WP_062409401.1">
    <property type="nucleotide sequence ID" value="NZ_CP013652.1"/>
</dbReference>
<gene>
    <name evidence="4" type="ORF">IJ22_30860</name>
</gene>
<dbReference type="EMBL" id="CP013652">
    <property type="protein sequence ID" value="ALS23459.1"/>
    <property type="molecule type" value="Genomic_DNA"/>
</dbReference>
<feature type="transmembrane region" description="Helical" evidence="2">
    <location>
        <begin position="435"/>
        <end position="452"/>
    </location>
</feature>
<protein>
    <submittedName>
        <fullName evidence="4">Abortive infection protein</fullName>
    </submittedName>
</protein>
<feature type="transmembrane region" description="Helical" evidence="2">
    <location>
        <begin position="304"/>
        <end position="327"/>
    </location>
</feature>
<keyword evidence="2" id="KW-1133">Transmembrane helix</keyword>
<evidence type="ECO:0000313" key="4">
    <source>
        <dbReference type="EMBL" id="ALS23459.1"/>
    </source>
</evidence>
<dbReference type="GO" id="GO:0004175">
    <property type="term" value="F:endopeptidase activity"/>
    <property type="evidence" value="ECO:0007669"/>
    <property type="project" value="UniProtKB-ARBA"/>
</dbReference>
<proteinExistence type="predicted"/>
<feature type="transmembrane region" description="Helical" evidence="2">
    <location>
        <begin position="362"/>
        <end position="386"/>
    </location>
</feature>
<feature type="transmembrane region" description="Helical" evidence="2">
    <location>
        <begin position="458"/>
        <end position="476"/>
    </location>
</feature>
<organism evidence="4 5">
    <name type="scientific">Paenibacillus naphthalenovorans</name>
    <dbReference type="NCBI Taxonomy" id="162209"/>
    <lineage>
        <taxon>Bacteria</taxon>
        <taxon>Bacillati</taxon>
        <taxon>Bacillota</taxon>
        <taxon>Bacilli</taxon>
        <taxon>Bacillales</taxon>
        <taxon>Paenibacillaceae</taxon>
        <taxon>Paenibacillus</taxon>
    </lineage>
</organism>
<keyword evidence="2" id="KW-0472">Membrane</keyword>
<dbReference type="OrthoDB" id="2675631at2"/>
<feature type="transmembrane region" description="Helical" evidence="2">
    <location>
        <begin position="238"/>
        <end position="259"/>
    </location>
</feature>
<evidence type="ECO:0000256" key="1">
    <source>
        <dbReference type="SAM" id="MobiDB-lite"/>
    </source>
</evidence>
<dbReference type="Proteomes" id="UP000061660">
    <property type="component" value="Chromosome"/>
</dbReference>
<accession>A0A0U2VJA9</accession>
<dbReference type="STRING" id="162209.IJ22_30860"/>
<dbReference type="InterPro" id="IPR003675">
    <property type="entry name" value="Rce1/LyrA-like_dom"/>
</dbReference>
<evidence type="ECO:0000259" key="3">
    <source>
        <dbReference type="Pfam" id="PF02517"/>
    </source>
</evidence>